<evidence type="ECO:0000256" key="7">
    <source>
        <dbReference type="ARBA" id="ARBA00022989"/>
    </source>
</evidence>
<geneLocation type="chloroplast" evidence="10"/>
<dbReference type="GO" id="GO:0015979">
    <property type="term" value="P:photosynthesis"/>
    <property type="evidence" value="ECO:0007669"/>
    <property type="project" value="UniProtKB-KW"/>
</dbReference>
<evidence type="ECO:0000256" key="2">
    <source>
        <dbReference type="ARBA" id="ARBA00004141"/>
    </source>
</evidence>
<comment type="function">
    <text evidence="1">Seems to be required for the assembly of the photosystem I complex.</text>
</comment>
<proteinExistence type="inferred from homology"/>
<dbReference type="AlphaFoldDB" id="C0J3F7"/>
<sequence length="207" mass="24191">MIINIIRSKDLLIYDRTKYRKRSNFFWAFIILLGSLGLLLVAISSFLGTDFLVFSYKIREYFPFIPGYVYLPFIPQGVAMGFYGIGGLGISFYLWCLILWDVQGGYDIFDKKEKKVTFIRWGFPGKNRSFRREIPMNEILCLRLVKQFKEAEGFFSSPNTVILEVFVCLETSDELIPLTRIEDNLTKKQLIDKGGEIASFLRVRFFY</sequence>
<feature type="transmembrane region" description="Helical" evidence="9">
    <location>
        <begin position="25"/>
        <end position="47"/>
    </location>
</feature>
<evidence type="ECO:0000256" key="3">
    <source>
        <dbReference type="ARBA" id="ARBA00008198"/>
    </source>
</evidence>
<keyword evidence="10" id="KW-0934">Plastid</keyword>
<protein>
    <recommendedName>
        <fullName evidence="4">Photosystem I assembly protein Ycf4</fullName>
    </recommendedName>
</protein>
<keyword evidence="7 9" id="KW-1133">Transmembrane helix</keyword>
<organism evidence="10">
    <name type="scientific">Cologania lemmonii</name>
    <dbReference type="NCBI Taxonomy" id="109165"/>
    <lineage>
        <taxon>Eukaryota</taxon>
        <taxon>Viridiplantae</taxon>
        <taxon>Streptophyta</taxon>
        <taxon>Embryophyta</taxon>
        <taxon>Tracheophyta</taxon>
        <taxon>Spermatophyta</taxon>
        <taxon>Magnoliopsida</taxon>
        <taxon>eudicotyledons</taxon>
        <taxon>Gunneridae</taxon>
        <taxon>Pentapetalae</taxon>
        <taxon>rosids</taxon>
        <taxon>fabids</taxon>
        <taxon>Fabales</taxon>
        <taxon>Fabaceae</taxon>
        <taxon>Papilionoideae</taxon>
        <taxon>50 kb inversion clade</taxon>
        <taxon>NPAAA clade</taxon>
        <taxon>indigoferoid/millettioid clade</taxon>
        <taxon>Phaseoleae</taxon>
        <taxon>Cologania</taxon>
    </lineage>
</organism>
<evidence type="ECO:0000256" key="9">
    <source>
        <dbReference type="SAM" id="Phobius"/>
    </source>
</evidence>
<evidence type="ECO:0000256" key="8">
    <source>
        <dbReference type="ARBA" id="ARBA00023136"/>
    </source>
</evidence>
<keyword evidence="6 9" id="KW-0812">Transmembrane</keyword>
<accession>C0J3F7</accession>
<reference evidence="10" key="1">
    <citation type="journal article" date="2009" name="Syst. Bot.">
        <title>Relationships Among Phaseoloid Legumes Based on Sequences from Eight Chloroplast Regions.</title>
        <authorList>
            <person name="Stefanovic S."/>
            <person name="Pfeil B.E."/>
            <person name="Palmer J.D."/>
            <person name="Doyle J.J."/>
        </authorList>
    </citation>
    <scope>NUCLEOTIDE SEQUENCE</scope>
    <source>
        <strain evidence="10">11</strain>
    </source>
</reference>
<evidence type="ECO:0000256" key="5">
    <source>
        <dbReference type="ARBA" id="ARBA00022531"/>
    </source>
</evidence>
<keyword evidence="8 9" id="KW-0472">Membrane</keyword>
<evidence type="ECO:0000256" key="1">
    <source>
        <dbReference type="ARBA" id="ARBA00002862"/>
    </source>
</evidence>
<name>C0J3F7_9FABA</name>
<feature type="transmembrane region" description="Helical" evidence="9">
    <location>
        <begin position="80"/>
        <end position="102"/>
    </location>
</feature>
<dbReference type="Pfam" id="PF02392">
    <property type="entry name" value="Ycf4"/>
    <property type="match status" value="1"/>
</dbReference>
<dbReference type="GO" id="GO:0009522">
    <property type="term" value="C:photosystem I"/>
    <property type="evidence" value="ECO:0007669"/>
    <property type="project" value="InterPro"/>
</dbReference>
<evidence type="ECO:0000313" key="10">
    <source>
        <dbReference type="EMBL" id="ACJ38635.1"/>
    </source>
</evidence>
<keyword evidence="10" id="KW-0150">Chloroplast</keyword>
<dbReference type="EMBL" id="EU717440">
    <property type="protein sequence ID" value="ACJ38635.1"/>
    <property type="molecule type" value="Genomic_DNA"/>
</dbReference>
<comment type="subcellular location">
    <subcellularLocation>
        <location evidence="2">Membrane</location>
        <topology evidence="2">Multi-pass membrane protein</topology>
    </subcellularLocation>
</comment>
<gene>
    <name evidence="10" type="primary">ycf4</name>
</gene>
<evidence type="ECO:0000256" key="6">
    <source>
        <dbReference type="ARBA" id="ARBA00022692"/>
    </source>
</evidence>
<keyword evidence="5" id="KW-0602">Photosynthesis</keyword>
<comment type="similarity">
    <text evidence="3">Belongs to the Ycf4 family.</text>
</comment>
<dbReference type="InterPro" id="IPR003359">
    <property type="entry name" value="PSI_Ycf4_assembly"/>
</dbReference>
<evidence type="ECO:0000256" key="4">
    <source>
        <dbReference type="ARBA" id="ARBA00015395"/>
    </source>
</evidence>